<gene>
    <name evidence="3" type="ORF">BB560_005320</name>
</gene>
<evidence type="ECO:0000313" key="3">
    <source>
        <dbReference type="EMBL" id="PVV00299.1"/>
    </source>
</evidence>
<evidence type="ECO:0000256" key="2">
    <source>
        <dbReference type="SAM" id="Phobius"/>
    </source>
</evidence>
<feature type="region of interest" description="Disordered" evidence="1">
    <location>
        <begin position="50"/>
        <end position="73"/>
    </location>
</feature>
<organism evidence="3 4">
    <name type="scientific">Smittium megazygosporum</name>
    <dbReference type="NCBI Taxonomy" id="133381"/>
    <lineage>
        <taxon>Eukaryota</taxon>
        <taxon>Fungi</taxon>
        <taxon>Fungi incertae sedis</taxon>
        <taxon>Zoopagomycota</taxon>
        <taxon>Kickxellomycotina</taxon>
        <taxon>Harpellomycetes</taxon>
        <taxon>Harpellales</taxon>
        <taxon>Legeriomycetaceae</taxon>
        <taxon>Smittium</taxon>
    </lineage>
</organism>
<dbReference type="AlphaFoldDB" id="A0A2T9Z6R6"/>
<comment type="caution">
    <text evidence="3">The sequence shown here is derived from an EMBL/GenBank/DDBJ whole genome shotgun (WGS) entry which is preliminary data.</text>
</comment>
<keyword evidence="4" id="KW-1185">Reference proteome</keyword>
<dbReference type="Proteomes" id="UP000245609">
    <property type="component" value="Unassembled WGS sequence"/>
</dbReference>
<evidence type="ECO:0000256" key="1">
    <source>
        <dbReference type="SAM" id="MobiDB-lite"/>
    </source>
</evidence>
<name>A0A2T9Z6R6_9FUNG</name>
<keyword evidence="2" id="KW-1133">Transmembrane helix</keyword>
<protein>
    <submittedName>
        <fullName evidence="3">Uncharacterized protein</fullName>
    </submittedName>
</protein>
<keyword evidence="2" id="KW-0812">Transmembrane</keyword>
<sequence length="106" mass="12222">MASFLNPKNLSRVLQNPRIAPLDAFRTSTFLRSQPLNRKLPTFQSFRFYSEKSESKKSEDKGTENKEEKRSNDGRDAYVHSRIIFGMPSSGVSPFISFPLFIYLIL</sequence>
<keyword evidence="2" id="KW-0472">Membrane</keyword>
<accession>A0A2T9Z6R6</accession>
<feature type="transmembrane region" description="Helical" evidence="2">
    <location>
        <begin position="83"/>
        <end position="105"/>
    </location>
</feature>
<proteinExistence type="predicted"/>
<dbReference type="EMBL" id="MBFS01002106">
    <property type="protein sequence ID" value="PVV00299.1"/>
    <property type="molecule type" value="Genomic_DNA"/>
</dbReference>
<reference evidence="3 4" key="1">
    <citation type="journal article" date="2018" name="MBio">
        <title>Comparative Genomics Reveals the Core Gene Toolbox for the Fungus-Insect Symbiosis.</title>
        <authorList>
            <person name="Wang Y."/>
            <person name="Stata M."/>
            <person name="Wang W."/>
            <person name="Stajich J.E."/>
            <person name="White M.M."/>
            <person name="Moncalvo J.M."/>
        </authorList>
    </citation>
    <scope>NUCLEOTIDE SEQUENCE [LARGE SCALE GENOMIC DNA]</scope>
    <source>
        <strain evidence="3 4">SC-DP-2</strain>
    </source>
</reference>
<evidence type="ECO:0000313" key="4">
    <source>
        <dbReference type="Proteomes" id="UP000245609"/>
    </source>
</evidence>